<dbReference type="InterPro" id="IPR014729">
    <property type="entry name" value="Rossmann-like_a/b/a_fold"/>
</dbReference>
<organism evidence="1 2">
    <name type="scientific">Denitrobaculum tricleocarpae</name>
    <dbReference type="NCBI Taxonomy" id="2591009"/>
    <lineage>
        <taxon>Bacteria</taxon>
        <taxon>Pseudomonadati</taxon>
        <taxon>Pseudomonadota</taxon>
        <taxon>Alphaproteobacteria</taxon>
        <taxon>Rhodospirillales</taxon>
        <taxon>Rhodospirillaceae</taxon>
        <taxon>Denitrobaculum</taxon>
    </lineage>
</organism>
<evidence type="ECO:0000313" key="2">
    <source>
        <dbReference type="Proteomes" id="UP000315252"/>
    </source>
</evidence>
<reference evidence="1 2" key="1">
    <citation type="submission" date="2019-06" db="EMBL/GenBank/DDBJ databases">
        <title>Whole genome sequence for Rhodospirillaceae sp. R148.</title>
        <authorList>
            <person name="Wang G."/>
        </authorList>
    </citation>
    <scope>NUCLEOTIDE SEQUENCE [LARGE SCALE GENOMIC DNA]</scope>
    <source>
        <strain evidence="1 2">R148</strain>
    </source>
</reference>
<evidence type="ECO:0000313" key="1">
    <source>
        <dbReference type="EMBL" id="TQV78589.1"/>
    </source>
</evidence>
<dbReference type="AlphaFoldDB" id="A0A545TMY1"/>
<dbReference type="RefSeq" id="WP_142897922.1">
    <property type="nucleotide sequence ID" value="NZ_ML660057.1"/>
</dbReference>
<dbReference type="EMBL" id="VHSH01000006">
    <property type="protein sequence ID" value="TQV78589.1"/>
    <property type="molecule type" value="Genomic_DNA"/>
</dbReference>
<gene>
    <name evidence="1" type="ORF">FKG95_18730</name>
</gene>
<keyword evidence="2" id="KW-1185">Reference proteome</keyword>
<dbReference type="Proteomes" id="UP000315252">
    <property type="component" value="Unassembled WGS sequence"/>
</dbReference>
<proteinExistence type="predicted"/>
<sequence>MDQEKTGDNQGAGEQRVLVSTESPAINLERDAKGGIVVTRRPKVTLVMLSGGIDSVYTLVKLLRETRDEILVHHVDLINQEDRFRIEGKRCLEIVNYCRETYRDFSFSQSAVDHRGFRFFGYDMVTVGFEAGIVAHSYLMAKGRPVDRWTVGTCTEEGHWEERFKHVEACVAANCFPEAPPSFFLLPMVTKREEMDYLPERLVDICWTCRTPVKTEDGVEECGECKTCELMIDVRQERARALVAEPA</sequence>
<accession>A0A545TMY1</accession>
<evidence type="ECO:0008006" key="3">
    <source>
        <dbReference type="Google" id="ProtNLM"/>
    </source>
</evidence>
<dbReference type="OrthoDB" id="8479830at2"/>
<protein>
    <recommendedName>
        <fullName evidence="3">7-cyano-7-deazaguanine synthase</fullName>
    </recommendedName>
</protein>
<dbReference type="SUPFAM" id="SSF52402">
    <property type="entry name" value="Adenine nucleotide alpha hydrolases-like"/>
    <property type="match status" value="1"/>
</dbReference>
<dbReference type="Gene3D" id="3.40.50.620">
    <property type="entry name" value="HUPs"/>
    <property type="match status" value="1"/>
</dbReference>
<name>A0A545TMY1_9PROT</name>
<comment type="caution">
    <text evidence="1">The sequence shown here is derived from an EMBL/GenBank/DDBJ whole genome shotgun (WGS) entry which is preliminary data.</text>
</comment>